<reference evidence="1 2" key="1">
    <citation type="submission" date="2019-04" db="EMBL/GenBank/DDBJ databases">
        <title>Friends and foes A comparative genomics study of 23 Aspergillus species from section Flavi.</title>
        <authorList>
            <consortium name="DOE Joint Genome Institute"/>
            <person name="Kjaerbolling I."/>
            <person name="Vesth T."/>
            <person name="Frisvad J.C."/>
            <person name="Nybo J.L."/>
            <person name="Theobald S."/>
            <person name="Kildgaard S."/>
            <person name="Isbrandt T."/>
            <person name="Kuo A."/>
            <person name="Sato A."/>
            <person name="Lyhne E.K."/>
            <person name="Kogle M.E."/>
            <person name="Wiebenga A."/>
            <person name="Kun R.S."/>
            <person name="Lubbers R.J."/>
            <person name="Makela M.R."/>
            <person name="Barry K."/>
            <person name="Chovatia M."/>
            <person name="Clum A."/>
            <person name="Daum C."/>
            <person name="Haridas S."/>
            <person name="He G."/>
            <person name="LaButti K."/>
            <person name="Lipzen A."/>
            <person name="Mondo S."/>
            <person name="Riley R."/>
            <person name="Salamov A."/>
            <person name="Simmons B.A."/>
            <person name="Magnuson J.K."/>
            <person name="Henrissat B."/>
            <person name="Mortensen U.H."/>
            <person name="Larsen T.O."/>
            <person name="Devries R.P."/>
            <person name="Grigoriev I.V."/>
            <person name="Machida M."/>
            <person name="Baker S.E."/>
            <person name="Andersen M.R."/>
        </authorList>
    </citation>
    <scope>NUCLEOTIDE SEQUENCE [LARGE SCALE GENOMIC DNA]</scope>
    <source>
        <strain evidence="1 2">CBS 151.66</strain>
    </source>
</reference>
<protein>
    <submittedName>
        <fullName evidence="1">Uncharacterized protein</fullName>
    </submittedName>
</protein>
<proteinExistence type="predicted"/>
<accession>A0A5N5X0R0</accession>
<dbReference type="Proteomes" id="UP000326565">
    <property type="component" value="Unassembled WGS sequence"/>
</dbReference>
<dbReference type="AlphaFoldDB" id="A0A5N5X0R0"/>
<dbReference type="EMBL" id="ML732236">
    <property type="protein sequence ID" value="KAB8072942.1"/>
    <property type="molecule type" value="Genomic_DNA"/>
</dbReference>
<keyword evidence="2" id="KW-1185">Reference proteome</keyword>
<evidence type="ECO:0000313" key="1">
    <source>
        <dbReference type="EMBL" id="KAB8072942.1"/>
    </source>
</evidence>
<name>A0A5N5X0R0_9EURO</name>
<organism evidence="1 2">
    <name type="scientific">Aspergillus leporis</name>
    <dbReference type="NCBI Taxonomy" id="41062"/>
    <lineage>
        <taxon>Eukaryota</taxon>
        <taxon>Fungi</taxon>
        <taxon>Dikarya</taxon>
        <taxon>Ascomycota</taxon>
        <taxon>Pezizomycotina</taxon>
        <taxon>Eurotiomycetes</taxon>
        <taxon>Eurotiomycetidae</taxon>
        <taxon>Eurotiales</taxon>
        <taxon>Aspergillaceae</taxon>
        <taxon>Aspergillus</taxon>
        <taxon>Aspergillus subgen. Circumdati</taxon>
    </lineage>
</organism>
<sequence length="157" mass="18221">MAMPEDPSRHDYWQVYAEFLEECLFILENGGDEMVVFKKARPSHVEEEQTDSDGSEIYEACEEGEDCEEDGGYAPSAYCDYGQDEDEDYFDMMDEGCEPDLQLYTTTFDLDCKDGEPSVQDLRRKLRGLITKDILSCEKRNNFPRGRLYTKPALQFR</sequence>
<dbReference type="OrthoDB" id="4501510at2759"/>
<evidence type="ECO:0000313" key="2">
    <source>
        <dbReference type="Proteomes" id="UP000326565"/>
    </source>
</evidence>
<gene>
    <name evidence="1" type="ORF">BDV29DRAFT_158064</name>
</gene>